<keyword evidence="3" id="KW-1185">Reference proteome</keyword>
<gene>
    <name evidence="2" type="ORF">AY601_4109</name>
</gene>
<name>A0A127VI51_9SPHI</name>
<evidence type="ECO:0000313" key="2">
    <source>
        <dbReference type="EMBL" id="AMQ00960.1"/>
    </source>
</evidence>
<accession>A0A127VI51</accession>
<evidence type="ECO:0000313" key="3">
    <source>
        <dbReference type="Proteomes" id="UP000071561"/>
    </source>
</evidence>
<dbReference type="AlphaFoldDB" id="A0A127VI51"/>
<dbReference type="EMBL" id="CP014504">
    <property type="protein sequence ID" value="AMQ00960.1"/>
    <property type="molecule type" value="Genomic_DNA"/>
</dbReference>
<dbReference type="PATRIC" id="fig|188932.3.peg.4265"/>
<sequence>MKPRTKLQAQVFSLSQYLPELTADQKKWAFKNCIRHQGYRTLKHISCMDCGNIWSGPQKVKKCNCPNCGEKLIIEDTRKKNLKQDAIVALVNIIEDFQVIRFFEIKVDQKAGCTPKVYTREIVQQWFKPGEKLTIVGRTQSYGNGGFGGDMEIRANISNYYSSNKYDIYADKIFPEFNCLPIFKRNGFTSKVAGVNLYSMLIALLRDSKIETLLKADQHSLLAARLGDRNDKVYRYWDSIKICIRNKYLVKDAVSYLDYLDLLNHYGRDLRNAKYVCPSNFKKEHNRLVSKRAKEKRFADAIRNLEQAEKRKLLAEQEQQTYLKEKSPYFGIIFSDGELTIKILESVKEFIAEGDHHKHCIYTNRYYSKPDSLCFSAKIEGDPVETIELSLTNMKIIQSRGKNNEPSIHHDKIINLMKKNISVIKNRYRDLKKEVA</sequence>
<dbReference type="KEGG" id="pcm:AY601_4109"/>
<proteinExistence type="predicted"/>
<evidence type="ECO:0008006" key="4">
    <source>
        <dbReference type="Google" id="ProtNLM"/>
    </source>
</evidence>
<dbReference type="Pfam" id="PF14284">
    <property type="entry name" value="PcfJ"/>
    <property type="match status" value="1"/>
</dbReference>
<protein>
    <recommendedName>
        <fullName evidence="4">PcfJ-like protein</fullName>
    </recommendedName>
</protein>
<keyword evidence="1" id="KW-0175">Coiled coil</keyword>
<dbReference type="InterPro" id="IPR025586">
    <property type="entry name" value="PcfJ"/>
</dbReference>
<reference evidence="2 3" key="1">
    <citation type="submission" date="2016-03" db="EMBL/GenBank/DDBJ databases">
        <title>Complete genome sequence of Pedobacter cryoconitis PAMC 27485.</title>
        <authorList>
            <person name="Lee J."/>
            <person name="Kim O.-S."/>
        </authorList>
    </citation>
    <scope>NUCLEOTIDE SEQUENCE [LARGE SCALE GENOMIC DNA]</scope>
    <source>
        <strain evidence="2 3">PAMC 27485</strain>
    </source>
</reference>
<dbReference type="OrthoDB" id="700137at2"/>
<dbReference type="Proteomes" id="UP000071561">
    <property type="component" value="Chromosome"/>
</dbReference>
<dbReference type="RefSeq" id="WP_068404531.1">
    <property type="nucleotide sequence ID" value="NZ_CP014504.1"/>
</dbReference>
<evidence type="ECO:0000256" key="1">
    <source>
        <dbReference type="SAM" id="Coils"/>
    </source>
</evidence>
<feature type="coiled-coil region" evidence="1">
    <location>
        <begin position="291"/>
        <end position="325"/>
    </location>
</feature>
<organism evidence="2 3">
    <name type="scientific">Pedobacter cryoconitis</name>
    <dbReference type="NCBI Taxonomy" id="188932"/>
    <lineage>
        <taxon>Bacteria</taxon>
        <taxon>Pseudomonadati</taxon>
        <taxon>Bacteroidota</taxon>
        <taxon>Sphingobacteriia</taxon>
        <taxon>Sphingobacteriales</taxon>
        <taxon>Sphingobacteriaceae</taxon>
        <taxon>Pedobacter</taxon>
    </lineage>
</organism>